<accession>A0A9Q0SA46</accession>
<keyword evidence="3" id="KW-1185">Reference proteome</keyword>
<feature type="non-terminal residue" evidence="2">
    <location>
        <position position="206"/>
    </location>
</feature>
<feature type="domain" description="TTF-type" evidence="1">
    <location>
        <begin position="100"/>
        <end position="174"/>
    </location>
</feature>
<evidence type="ECO:0000259" key="1">
    <source>
        <dbReference type="SMART" id="SM00597"/>
    </source>
</evidence>
<gene>
    <name evidence="2" type="ORF">Bhyg_04338</name>
</gene>
<sequence length="206" mass="23534">MAKQLKQTLMLDMFKSRTLLNVQDKCDKSDVSFHNTTANYSVSCPSTNLLCNVGFESNSENVQANHPSDLSPVNSKGPTMTSFILKNYNFARTVSSNNKERRCFQASWLDNFEWLEYSKSADAAFCFACRIYDINGKKDLTTGKKRVKKAVAWNVKDNVNHTFDGDDIALAIGILDAIRKADFVFMLIFMKKLRWCNYQQTKSFKL</sequence>
<dbReference type="Proteomes" id="UP001151699">
    <property type="component" value="Chromosome A"/>
</dbReference>
<comment type="caution">
    <text evidence="2">The sequence shown here is derived from an EMBL/GenBank/DDBJ whole genome shotgun (WGS) entry which is preliminary data.</text>
</comment>
<organism evidence="2 3">
    <name type="scientific">Pseudolycoriella hygida</name>
    <dbReference type="NCBI Taxonomy" id="35572"/>
    <lineage>
        <taxon>Eukaryota</taxon>
        <taxon>Metazoa</taxon>
        <taxon>Ecdysozoa</taxon>
        <taxon>Arthropoda</taxon>
        <taxon>Hexapoda</taxon>
        <taxon>Insecta</taxon>
        <taxon>Pterygota</taxon>
        <taxon>Neoptera</taxon>
        <taxon>Endopterygota</taxon>
        <taxon>Diptera</taxon>
        <taxon>Nematocera</taxon>
        <taxon>Sciaroidea</taxon>
        <taxon>Sciaridae</taxon>
        <taxon>Pseudolycoriella</taxon>
    </lineage>
</organism>
<evidence type="ECO:0000313" key="2">
    <source>
        <dbReference type="EMBL" id="KAJ6649105.1"/>
    </source>
</evidence>
<dbReference type="InterPro" id="IPR006580">
    <property type="entry name" value="Znf_TTF"/>
</dbReference>
<evidence type="ECO:0000313" key="3">
    <source>
        <dbReference type="Proteomes" id="UP001151699"/>
    </source>
</evidence>
<proteinExistence type="predicted"/>
<reference evidence="2" key="1">
    <citation type="submission" date="2022-07" db="EMBL/GenBank/DDBJ databases">
        <authorList>
            <person name="Trinca V."/>
            <person name="Uliana J.V.C."/>
            <person name="Torres T.T."/>
            <person name="Ward R.J."/>
            <person name="Monesi N."/>
        </authorList>
    </citation>
    <scope>NUCLEOTIDE SEQUENCE</scope>
    <source>
        <strain evidence="2">HSMRA1968</strain>
        <tissue evidence="2">Whole embryos</tissue>
    </source>
</reference>
<dbReference type="EMBL" id="WJQU01000001">
    <property type="protein sequence ID" value="KAJ6649105.1"/>
    <property type="molecule type" value="Genomic_DNA"/>
</dbReference>
<protein>
    <recommendedName>
        <fullName evidence="1">TTF-type domain-containing protein</fullName>
    </recommendedName>
</protein>
<dbReference type="SMART" id="SM00597">
    <property type="entry name" value="ZnF_TTF"/>
    <property type="match status" value="1"/>
</dbReference>
<dbReference type="AlphaFoldDB" id="A0A9Q0SA46"/>
<dbReference type="OrthoDB" id="6628349at2759"/>
<name>A0A9Q0SA46_9DIPT</name>